<dbReference type="Pfam" id="PF10011">
    <property type="entry name" value="DUF2254"/>
    <property type="match status" value="1"/>
</dbReference>
<comment type="caution">
    <text evidence="2">The sequence shown here is derived from an EMBL/GenBank/DDBJ whole genome shotgun (WGS) entry which is preliminary data.</text>
</comment>
<dbReference type="Proteomes" id="UP000295493">
    <property type="component" value="Unassembled WGS sequence"/>
</dbReference>
<dbReference type="InterPro" id="IPR018723">
    <property type="entry name" value="DUF2254_membrane"/>
</dbReference>
<accession>A0A4R6FUL4</accession>
<feature type="transmembrane region" description="Helical" evidence="1">
    <location>
        <begin position="76"/>
        <end position="100"/>
    </location>
</feature>
<gene>
    <name evidence="2" type="ORF">EV664_102178</name>
</gene>
<feature type="transmembrane region" description="Helical" evidence="1">
    <location>
        <begin position="112"/>
        <end position="133"/>
    </location>
</feature>
<evidence type="ECO:0000313" key="2">
    <source>
        <dbReference type="EMBL" id="TDN85472.1"/>
    </source>
</evidence>
<name>A0A4R6FUL4_9SPHN</name>
<proteinExistence type="predicted"/>
<dbReference type="AlphaFoldDB" id="A0A4R6FUL4"/>
<dbReference type="EMBL" id="SNWD01000002">
    <property type="protein sequence ID" value="TDN85472.1"/>
    <property type="molecule type" value="Genomic_DNA"/>
</dbReference>
<keyword evidence="1" id="KW-1133">Transmembrane helix</keyword>
<dbReference type="RefSeq" id="WP_133494413.1">
    <property type="nucleotide sequence ID" value="NZ_BMLU01000002.1"/>
</dbReference>
<keyword evidence="1" id="KW-0472">Membrane</keyword>
<evidence type="ECO:0000313" key="3">
    <source>
        <dbReference type="Proteomes" id="UP000295493"/>
    </source>
</evidence>
<protein>
    <submittedName>
        <fullName evidence="2">Putative membrane protein</fullName>
    </submittedName>
</protein>
<evidence type="ECO:0000256" key="1">
    <source>
        <dbReference type="SAM" id="Phobius"/>
    </source>
</evidence>
<sequence>MKRVHSRPPSAWVAALLWRSYWGLPTLMVALALPLIVLLLHADAKGAGNALAALGWPFDFGGSAAQSLASSLVTLYGALATLYFSISLLVLTIAASNLGVRLIDRWISRRTTRVTLGLLLVGLAWAVLALLAVDPDGAAPRIARLTIATLACLTLPLLCWLSYALHDLGRTIQVDTAIAALGADAVQEARPYSRACDSGPDCDWESGEAVTARRSGYVETIDLNTVADHAGRAGGYFRLETGQGAFVMAGDRLGTALGCDAACRNRIGREFAIGSFRSAPQGAVFYVRLLVEIAARALSPAVNDFYTARACADTLGAVMAAHGRLGQGDQWIGDRDGAARLLIVRARFAAIFDGPLAAFRQSAAAYPVVASRLLDMYGRVLAREIDPVVRAAIIEHRAILLAHALAKAETETDARALTDAAQP</sequence>
<organism evidence="2 3">
    <name type="scientific">Stakelama pacifica</name>
    <dbReference type="NCBI Taxonomy" id="517720"/>
    <lineage>
        <taxon>Bacteria</taxon>
        <taxon>Pseudomonadati</taxon>
        <taxon>Pseudomonadota</taxon>
        <taxon>Alphaproteobacteria</taxon>
        <taxon>Sphingomonadales</taxon>
        <taxon>Sphingomonadaceae</taxon>
        <taxon>Stakelama</taxon>
    </lineage>
</organism>
<dbReference type="OrthoDB" id="2955631at2"/>
<keyword evidence="1" id="KW-0812">Transmembrane</keyword>
<feature type="transmembrane region" description="Helical" evidence="1">
    <location>
        <begin position="145"/>
        <end position="165"/>
    </location>
</feature>
<keyword evidence="3" id="KW-1185">Reference proteome</keyword>
<reference evidence="2 3" key="1">
    <citation type="submission" date="2019-03" db="EMBL/GenBank/DDBJ databases">
        <title>Genomic Encyclopedia of Type Strains, Phase IV (KMG-IV): sequencing the most valuable type-strain genomes for metagenomic binning, comparative biology and taxonomic classification.</title>
        <authorList>
            <person name="Goeker M."/>
        </authorList>
    </citation>
    <scope>NUCLEOTIDE SEQUENCE [LARGE SCALE GENOMIC DNA]</scope>
    <source>
        <strain evidence="2 3">DSM 25059</strain>
    </source>
</reference>